<dbReference type="EMBL" id="JADQDF010000001">
    <property type="protein sequence ID" value="MBW0128228.1"/>
    <property type="molecule type" value="Genomic_DNA"/>
</dbReference>
<name>A0ABS6U7Q0_9PSEU</name>
<accession>A0ABS6U7Q0</accession>
<gene>
    <name evidence="2" type="ORF">I4I82_11070</name>
</gene>
<dbReference type="InterPro" id="IPR012551">
    <property type="entry name" value="DUF1707_SHOCT-like"/>
</dbReference>
<evidence type="ECO:0000313" key="3">
    <source>
        <dbReference type="Proteomes" id="UP000694300"/>
    </source>
</evidence>
<protein>
    <submittedName>
        <fullName evidence="2">DUF1707 domain-containing protein</fullName>
    </submittedName>
</protein>
<evidence type="ECO:0000313" key="2">
    <source>
        <dbReference type="EMBL" id="MBW0128228.1"/>
    </source>
</evidence>
<dbReference type="PANTHER" id="PTHR40763">
    <property type="entry name" value="MEMBRANE PROTEIN-RELATED"/>
    <property type="match status" value="1"/>
</dbReference>
<organism evidence="2 3">
    <name type="scientific">Pseudonocardia oceani</name>
    <dbReference type="NCBI Taxonomy" id="2792013"/>
    <lineage>
        <taxon>Bacteria</taxon>
        <taxon>Bacillati</taxon>
        <taxon>Actinomycetota</taxon>
        <taxon>Actinomycetes</taxon>
        <taxon>Pseudonocardiales</taxon>
        <taxon>Pseudonocardiaceae</taxon>
        <taxon>Pseudonocardia</taxon>
    </lineage>
</organism>
<dbReference type="Proteomes" id="UP000694300">
    <property type="component" value="Unassembled WGS sequence"/>
</dbReference>
<reference evidence="2 3" key="1">
    <citation type="submission" date="2020-11" db="EMBL/GenBank/DDBJ databases">
        <title>Pseudonocardia abyssalis sp. nov. and Pseudonocardia oceani sp. nov., description and phylogenomic analysis of two novel actinomycetes isolated from the deep Southern Ocean.</title>
        <authorList>
            <person name="Parra J."/>
        </authorList>
    </citation>
    <scope>NUCLEOTIDE SEQUENCE [LARGE SCALE GENOMIC DNA]</scope>
    <source>
        <strain evidence="3">KRD185</strain>
    </source>
</reference>
<proteinExistence type="predicted"/>
<dbReference type="Pfam" id="PF08044">
    <property type="entry name" value="DUF1707"/>
    <property type="match status" value="1"/>
</dbReference>
<keyword evidence="3" id="KW-1185">Reference proteome</keyword>
<evidence type="ECO:0000259" key="1">
    <source>
        <dbReference type="Pfam" id="PF08044"/>
    </source>
</evidence>
<sequence>MRASDTDRESAAGRIARALGEGRLTVEEFDERLTAVYAARTLGELGDLTADLPRDLW</sequence>
<feature type="domain" description="DUF1707" evidence="1">
    <location>
        <begin position="1"/>
        <end position="53"/>
    </location>
</feature>
<comment type="caution">
    <text evidence="2">The sequence shown here is derived from an EMBL/GenBank/DDBJ whole genome shotgun (WGS) entry which is preliminary data.</text>
</comment>
<dbReference type="PANTHER" id="PTHR40763:SF4">
    <property type="entry name" value="DUF1707 DOMAIN-CONTAINING PROTEIN"/>
    <property type="match status" value="1"/>
</dbReference>